<organism evidence="5 6">
    <name type="scientific">Roseiflexus castenholzii (strain DSM 13941 / HLO8)</name>
    <dbReference type="NCBI Taxonomy" id="383372"/>
    <lineage>
        <taxon>Bacteria</taxon>
        <taxon>Bacillati</taxon>
        <taxon>Chloroflexota</taxon>
        <taxon>Chloroflexia</taxon>
        <taxon>Chloroflexales</taxon>
        <taxon>Roseiflexineae</taxon>
        <taxon>Roseiflexaceae</taxon>
        <taxon>Roseiflexus</taxon>
    </lineage>
</organism>
<proteinExistence type="predicted"/>
<dbReference type="HOGENOM" id="CLU_045984_0_0_0"/>
<keyword evidence="2" id="KW-0732">Signal</keyword>
<feature type="compositionally biased region" description="Low complexity" evidence="1">
    <location>
        <begin position="34"/>
        <end position="54"/>
    </location>
</feature>
<dbReference type="Proteomes" id="UP000000263">
    <property type="component" value="Chromosome"/>
</dbReference>
<evidence type="ECO:0000313" key="5">
    <source>
        <dbReference type="EMBL" id="ABU58373.1"/>
    </source>
</evidence>
<gene>
    <name evidence="5" type="ordered locus">Rcas_2290</name>
</gene>
<dbReference type="Pfam" id="PF17479">
    <property type="entry name" value="DUF3048_C"/>
    <property type="match status" value="1"/>
</dbReference>
<dbReference type="PROSITE" id="PS51257">
    <property type="entry name" value="PROKAR_LIPOPROTEIN"/>
    <property type="match status" value="1"/>
</dbReference>
<dbReference type="STRING" id="383372.Rcas_2290"/>
<protein>
    <submittedName>
        <fullName evidence="5">PT repeat-containing protein</fullName>
    </submittedName>
</protein>
<evidence type="ECO:0000256" key="2">
    <source>
        <dbReference type="SAM" id="SignalP"/>
    </source>
</evidence>
<name>A7NFA7_ROSCS</name>
<feature type="signal peptide" evidence="2">
    <location>
        <begin position="1"/>
        <end position="30"/>
    </location>
</feature>
<dbReference type="eggNOG" id="COG1470">
    <property type="taxonomic scope" value="Bacteria"/>
</dbReference>
<dbReference type="SUPFAM" id="SSF159774">
    <property type="entry name" value="YerB-like"/>
    <property type="match status" value="1"/>
</dbReference>
<dbReference type="EMBL" id="CP000804">
    <property type="protein sequence ID" value="ABU58373.1"/>
    <property type="molecule type" value="Genomic_DNA"/>
</dbReference>
<evidence type="ECO:0000259" key="4">
    <source>
        <dbReference type="Pfam" id="PF17479"/>
    </source>
</evidence>
<feature type="domain" description="DUF3048" evidence="3">
    <location>
        <begin position="95"/>
        <end position="239"/>
    </location>
</feature>
<keyword evidence="6" id="KW-1185">Reference proteome</keyword>
<dbReference type="InterPro" id="IPR023158">
    <property type="entry name" value="YerB-like_sf"/>
</dbReference>
<dbReference type="Gene3D" id="3.50.90.10">
    <property type="entry name" value="YerB-like"/>
    <property type="match status" value="1"/>
</dbReference>
<reference evidence="5 6" key="1">
    <citation type="submission" date="2007-08" db="EMBL/GenBank/DDBJ databases">
        <title>Complete sequence of Roseiflexus castenholzii DSM 13941.</title>
        <authorList>
            <consortium name="US DOE Joint Genome Institute"/>
            <person name="Copeland A."/>
            <person name="Lucas S."/>
            <person name="Lapidus A."/>
            <person name="Barry K."/>
            <person name="Glavina del Rio T."/>
            <person name="Dalin E."/>
            <person name="Tice H."/>
            <person name="Pitluck S."/>
            <person name="Thompson L.S."/>
            <person name="Brettin T."/>
            <person name="Bruce D."/>
            <person name="Detter J.C."/>
            <person name="Han C."/>
            <person name="Tapia R."/>
            <person name="Schmutz J."/>
            <person name="Larimer F."/>
            <person name="Land M."/>
            <person name="Hauser L."/>
            <person name="Kyrpides N."/>
            <person name="Mikhailova N."/>
            <person name="Bryant D.A."/>
            <person name="Hanada S."/>
            <person name="Tsukatani Y."/>
            <person name="Richardson P."/>
        </authorList>
    </citation>
    <scope>NUCLEOTIDE SEQUENCE [LARGE SCALE GENOMIC DNA]</scope>
    <source>
        <strain evidence="6">DSM 13941 / HLO8</strain>
    </source>
</reference>
<dbReference type="AlphaFoldDB" id="A7NFA7"/>
<evidence type="ECO:0000259" key="3">
    <source>
        <dbReference type="Pfam" id="PF11258"/>
    </source>
</evidence>
<dbReference type="KEGG" id="rca:Rcas_2290"/>
<dbReference type="InterPro" id="IPR035328">
    <property type="entry name" value="DUF3048_C"/>
</dbReference>
<evidence type="ECO:0000256" key="1">
    <source>
        <dbReference type="SAM" id="MobiDB-lite"/>
    </source>
</evidence>
<evidence type="ECO:0000313" key="6">
    <source>
        <dbReference type="Proteomes" id="UP000000263"/>
    </source>
</evidence>
<accession>A7NFA7</accession>
<dbReference type="Pfam" id="PF11258">
    <property type="entry name" value="DUF3048"/>
    <property type="match status" value="1"/>
</dbReference>
<feature type="region of interest" description="Disordered" evidence="1">
    <location>
        <begin position="34"/>
        <end position="80"/>
    </location>
</feature>
<feature type="chain" id="PRO_5002711439" evidence="2">
    <location>
        <begin position="31"/>
        <end position="395"/>
    </location>
</feature>
<feature type="domain" description="DUF3048" evidence="4">
    <location>
        <begin position="277"/>
        <end position="383"/>
    </location>
</feature>
<sequence length="395" mass="42543">MTFRNRFAMAHAHRACILLGLVLTISACGASNPAAAPSGSPAAAPTTAPTTAPTEAPPTAVPTTAPTDTPPTPAPTAVPTIAPTVAPTVVTSDPLTGAPALARGALQQRPIVVMIDNHPNAYPQAGLDKAAVVFEALAEFGLTRFMAIYAPGITPEATSIGPVRSARLYFVQWAMEFRGLYVHAGGAPQALELLQNTASLVDVDALFRDRSVYFTRVSQRAAPHNLYTDSATLERALRSLAPEPFADPNIGFLFKTDAPLDVRPPSRRIEYFFIYREDPAGWTYDPTTNSYLRLRRGRPAIDAVTGQQLRVKNVVVMEVPEAPIPGDDKGRIEQKVIGSGRARVFLDGIEREVTWRKDSPDDRLLFLDASGNEIAFNPGQIWIVALPSLENLTVS</sequence>
<dbReference type="InterPro" id="IPR021416">
    <property type="entry name" value="DUF3048_N"/>
</dbReference>